<sequence length="168" mass="18676">MIETIAEVKTDGFSVNKCGEGVVQLESEPSYCVSNVVNLKDTFNIPVCVSLVGAIKRRVADVTVFEDCCSETVYSSSDSEPQAPRNRRPRSESSERCVKRRRKHEHASDSEMTRDDSGIDDELKMRLIAESDRIAVCNGQHVPHSDGRGLVKVTEVAEDAIVSSFYYD</sequence>
<dbReference type="AlphaFoldDB" id="A0A7J6MTT7"/>
<dbReference type="Proteomes" id="UP000591131">
    <property type="component" value="Unassembled WGS sequence"/>
</dbReference>
<evidence type="ECO:0000313" key="2">
    <source>
        <dbReference type="EMBL" id="KAF4674983.1"/>
    </source>
</evidence>
<feature type="region of interest" description="Disordered" evidence="1">
    <location>
        <begin position="72"/>
        <end position="118"/>
    </location>
</feature>
<protein>
    <submittedName>
        <fullName evidence="2">Uncharacterized protein</fullName>
    </submittedName>
</protein>
<accession>A0A7J6MTT7</accession>
<gene>
    <name evidence="2" type="ORF">FOL47_008432</name>
</gene>
<feature type="compositionally biased region" description="Basic and acidic residues" evidence="1">
    <location>
        <begin position="106"/>
        <end position="118"/>
    </location>
</feature>
<keyword evidence="3" id="KW-1185">Reference proteome</keyword>
<dbReference type="EMBL" id="JAAPAO010000054">
    <property type="protein sequence ID" value="KAF4674983.1"/>
    <property type="molecule type" value="Genomic_DNA"/>
</dbReference>
<reference evidence="2 3" key="1">
    <citation type="submission" date="2020-04" db="EMBL/GenBank/DDBJ databases">
        <title>Perkinsus chesapeaki whole genome sequence.</title>
        <authorList>
            <person name="Bogema D.R."/>
        </authorList>
    </citation>
    <scope>NUCLEOTIDE SEQUENCE [LARGE SCALE GENOMIC DNA]</scope>
    <source>
        <strain evidence="2">ATCC PRA-425</strain>
    </source>
</reference>
<organism evidence="2 3">
    <name type="scientific">Perkinsus chesapeaki</name>
    <name type="common">Clam parasite</name>
    <name type="synonym">Perkinsus andrewsi</name>
    <dbReference type="NCBI Taxonomy" id="330153"/>
    <lineage>
        <taxon>Eukaryota</taxon>
        <taxon>Sar</taxon>
        <taxon>Alveolata</taxon>
        <taxon>Perkinsozoa</taxon>
        <taxon>Perkinsea</taxon>
        <taxon>Perkinsida</taxon>
        <taxon>Perkinsidae</taxon>
        <taxon>Perkinsus</taxon>
    </lineage>
</organism>
<comment type="caution">
    <text evidence="2">The sequence shown here is derived from an EMBL/GenBank/DDBJ whole genome shotgun (WGS) entry which is preliminary data.</text>
</comment>
<name>A0A7J6MTT7_PERCH</name>
<proteinExistence type="predicted"/>
<evidence type="ECO:0000313" key="3">
    <source>
        <dbReference type="Proteomes" id="UP000591131"/>
    </source>
</evidence>
<evidence type="ECO:0000256" key="1">
    <source>
        <dbReference type="SAM" id="MobiDB-lite"/>
    </source>
</evidence>